<dbReference type="PANTHER" id="PTHR31104">
    <property type="entry name" value="PEPTIDE-N4-(N-ACETYL-BETA-GLUCOSAMINYL)ASPARAGINE AMIDASE A PROTEIN"/>
    <property type="match status" value="1"/>
</dbReference>
<dbReference type="EMBL" id="KN824278">
    <property type="protein sequence ID" value="KIM33130.1"/>
    <property type="molecule type" value="Genomic_DNA"/>
</dbReference>
<dbReference type="Proteomes" id="UP000054097">
    <property type="component" value="Unassembled WGS sequence"/>
</dbReference>
<feature type="chain" id="PRO_5002161420" description="Peptide N-acetyl-beta-D-glucosaminyl asparaginase amidase A N-terminal domain-containing protein" evidence="1">
    <location>
        <begin position="21"/>
        <end position="591"/>
    </location>
</feature>
<reference evidence="3 4" key="1">
    <citation type="submission" date="2014-04" db="EMBL/GenBank/DDBJ databases">
        <authorList>
            <consortium name="DOE Joint Genome Institute"/>
            <person name="Kuo A."/>
            <person name="Zuccaro A."/>
            <person name="Kohler A."/>
            <person name="Nagy L.G."/>
            <person name="Floudas D."/>
            <person name="Copeland A."/>
            <person name="Barry K.W."/>
            <person name="Cichocki N."/>
            <person name="Veneault-Fourrey C."/>
            <person name="LaButti K."/>
            <person name="Lindquist E.A."/>
            <person name="Lipzen A."/>
            <person name="Lundell T."/>
            <person name="Morin E."/>
            <person name="Murat C."/>
            <person name="Sun H."/>
            <person name="Tunlid A."/>
            <person name="Henrissat B."/>
            <person name="Grigoriev I.V."/>
            <person name="Hibbett D.S."/>
            <person name="Martin F."/>
            <person name="Nordberg H.P."/>
            <person name="Cantor M.N."/>
            <person name="Hua S.X."/>
        </authorList>
    </citation>
    <scope>NUCLEOTIDE SEQUENCE [LARGE SCALE GENOMIC DNA]</scope>
    <source>
        <strain evidence="3 4">MAFF 305830</strain>
    </source>
</reference>
<keyword evidence="4" id="KW-1185">Reference proteome</keyword>
<evidence type="ECO:0000313" key="4">
    <source>
        <dbReference type="Proteomes" id="UP000054097"/>
    </source>
</evidence>
<feature type="domain" description="Peptide N-acetyl-beta-D-glucosaminyl asparaginase amidase A N-terminal" evidence="2">
    <location>
        <begin position="35"/>
        <end position="360"/>
    </location>
</feature>
<dbReference type="HOGENOM" id="CLU_011027_2_0_1"/>
<dbReference type="Pfam" id="PF25156">
    <property type="entry name" value="PNGase_A_C"/>
    <property type="match status" value="1"/>
</dbReference>
<proteinExistence type="predicted"/>
<keyword evidence="1" id="KW-0732">Signal</keyword>
<evidence type="ECO:0000256" key="1">
    <source>
        <dbReference type="SAM" id="SignalP"/>
    </source>
</evidence>
<dbReference type="Pfam" id="PF12222">
    <property type="entry name" value="PNGaseA"/>
    <property type="match status" value="1"/>
</dbReference>
<accession>A0A0C3B8K3</accession>
<feature type="signal peptide" evidence="1">
    <location>
        <begin position="1"/>
        <end position="20"/>
    </location>
</feature>
<dbReference type="InterPro" id="IPR056948">
    <property type="entry name" value="PNGaseA_N"/>
</dbReference>
<dbReference type="OrthoDB" id="1612078at2759"/>
<evidence type="ECO:0000313" key="3">
    <source>
        <dbReference type="EMBL" id="KIM33130.1"/>
    </source>
</evidence>
<name>A0A0C3B8K3_SERVB</name>
<gene>
    <name evidence="3" type="ORF">M408DRAFT_61343</name>
</gene>
<protein>
    <recommendedName>
        <fullName evidence="2">Peptide N-acetyl-beta-D-glucosaminyl asparaginase amidase A N-terminal domain-containing protein</fullName>
    </recommendedName>
</protein>
<reference evidence="4" key="2">
    <citation type="submission" date="2015-01" db="EMBL/GenBank/DDBJ databases">
        <title>Evolutionary Origins and Diversification of the Mycorrhizal Mutualists.</title>
        <authorList>
            <consortium name="DOE Joint Genome Institute"/>
            <consortium name="Mycorrhizal Genomics Consortium"/>
            <person name="Kohler A."/>
            <person name="Kuo A."/>
            <person name="Nagy L.G."/>
            <person name="Floudas D."/>
            <person name="Copeland A."/>
            <person name="Barry K.W."/>
            <person name="Cichocki N."/>
            <person name="Veneault-Fourrey C."/>
            <person name="LaButti K."/>
            <person name="Lindquist E.A."/>
            <person name="Lipzen A."/>
            <person name="Lundell T."/>
            <person name="Morin E."/>
            <person name="Murat C."/>
            <person name="Riley R."/>
            <person name="Ohm R."/>
            <person name="Sun H."/>
            <person name="Tunlid A."/>
            <person name="Henrissat B."/>
            <person name="Grigoriev I.V."/>
            <person name="Hibbett D.S."/>
            <person name="Martin F."/>
        </authorList>
    </citation>
    <scope>NUCLEOTIDE SEQUENCE [LARGE SCALE GENOMIC DNA]</scope>
    <source>
        <strain evidence="4">MAFF 305830</strain>
    </source>
</reference>
<sequence>MALLYKFLTIVAAILLPVAAQNTTNPFVNFQVSQPLTLPKNVHTCQVELIHRTFGNSYYLPEVVQYTPPIDCGSIGSWAGISLNWTATSNGTQYDRLAGVTLQNVEIWRTSTSEPTLKGIIWTALKDVSKYLPLFSKPGTLIVDLNNIVDPGSGLTGEFDVTLTATFYRSDWAHPKQPSADLILPLSTLKADQSNVFTAPPVGNTTISLPRHAVSAVVEIQATGNFQDEFWYYNLPNEYLTYVPPDTTYGTSSFREIRLLVDGQIAGVVFPYPVLFTGAFVPTVWRPIVAYGAYDAPTYTVDLTPFIPLLTDGQEHVVSLDVVSDEPDHTIVPNWYLSGNIKVSLDSSGKQTTGNITRYEVPAFATSQHSVKSFSADSYNFTVNAGHSLVIESTIISGSGKETHVVWKQDLQFTNLQTYLNNATEILLTQNTRGISTSIHNNVPVITDSIDFPLSIDYVTSVSDEKGSGFSADFNHRYNRQYLPSPWEIRTDIHSAQRAWGTYITSPNQGFNRTANGTSENSFSYVDAKLNSYYRVVNSLNNTITKDQQGGSLTWDFWPLAVGWPGTVPESIVDSLPPFEVAHLPHRQIGP</sequence>
<dbReference type="InterPro" id="IPR021102">
    <property type="entry name" value="PNGase_A"/>
</dbReference>
<evidence type="ECO:0000259" key="2">
    <source>
        <dbReference type="Pfam" id="PF12222"/>
    </source>
</evidence>
<organism evidence="3 4">
    <name type="scientific">Serendipita vermifera MAFF 305830</name>
    <dbReference type="NCBI Taxonomy" id="933852"/>
    <lineage>
        <taxon>Eukaryota</taxon>
        <taxon>Fungi</taxon>
        <taxon>Dikarya</taxon>
        <taxon>Basidiomycota</taxon>
        <taxon>Agaricomycotina</taxon>
        <taxon>Agaricomycetes</taxon>
        <taxon>Sebacinales</taxon>
        <taxon>Serendipitaceae</taxon>
        <taxon>Serendipita</taxon>
    </lineage>
</organism>
<dbReference type="AlphaFoldDB" id="A0A0C3B8K3"/>
<dbReference type="STRING" id="933852.A0A0C3B8K3"/>